<gene>
    <name evidence="1" type="ORF">DN052_02235</name>
</gene>
<dbReference type="GeneID" id="65280271"/>
<dbReference type="Proteomes" id="UP000248886">
    <property type="component" value="Unassembled WGS sequence"/>
</dbReference>
<name>A0A2W1KRF5_ACIFR</name>
<comment type="caution">
    <text evidence="1">The sequence shown here is derived from an EMBL/GenBank/DDBJ whole genome shotgun (WGS) entry which is preliminary data.</text>
</comment>
<proteinExistence type="predicted"/>
<dbReference type="AlphaFoldDB" id="A0A2W1KRF5"/>
<accession>A0A2W1KRF5</accession>
<dbReference type="OMA" id="TMIVMIS"/>
<organism evidence="1 2">
    <name type="scientific">Acidithiobacillus ferrooxidans</name>
    <name type="common">Thiobacillus ferrooxidans</name>
    <dbReference type="NCBI Taxonomy" id="920"/>
    <lineage>
        <taxon>Bacteria</taxon>
        <taxon>Pseudomonadati</taxon>
        <taxon>Pseudomonadota</taxon>
        <taxon>Acidithiobacillia</taxon>
        <taxon>Acidithiobacillales</taxon>
        <taxon>Acidithiobacillaceae</taxon>
        <taxon>Acidithiobacillus</taxon>
    </lineage>
</organism>
<protein>
    <submittedName>
        <fullName evidence="1">Uncharacterized protein</fullName>
    </submittedName>
</protein>
<dbReference type="SMR" id="A0A2W1KRF5"/>
<sequence length="67" mass="7437">MKNLLTFIGLAAVMVLSLFLAVITGDYGPWYFAWLVGTTMIVLISAAGAIMFDRQDEEQQRKQGSTH</sequence>
<dbReference type="RefSeq" id="WP_009563880.1">
    <property type="nucleotide sequence ID" value="NZ_AP025160.1"/>
</dbReference>
<dbReference type="OrthoDB" id="7225982at2"/>
<evidence type="ECO:0000313" key="2">
    <source>
        <dbReference type="Proteomes" id="UP000248886"/>
    </source>
</evidence>
<evidence type="ECO:0000313" key="1">
    <source>
        <dbReference type="EMBL" id="PZD81911.1"/>
    </source>
</evidence>
<dbReference type="EMBL" id="QKQP01000001">
    <property type="protein sequence ID" value="PZD81911.1"/>
    <property type="molecule type" value="Genomic_DNA"/>
</dbReference>
<reference evidence="1 2" key="1">
    <citation type="submission" date="2018-06" db="EMBL/GenBank/DDBJ databases">
        <title>Draft sequence of Acidithiobacillus ferrooxidans CCM 4253.</title>
        <authorList>
            <person name="Moya-Beltran A."/>
            <person name="Castro M."/>
            <person name="Covarrubias P.C."/>
            <person name="Issotta F."/>
            <person name="Janiczek O."/>
            <person name="Mandl M."/>
            <person name="Kucera J."/>
            <person name="Quatrini R."/>
        </authorList>
    </citation>
    <scope>NUCLEOTIDE SEQUENCE [LARGE SCALE GENOMIC DNA]</scope>
    <source>
        <strain evidence="1 2">CCM 4253</strain>
    </source>
</reference>